<feature type="transmembrane region" description="Helical" evidence="1">
    <location>
        <begin position="103"/>
        <end position="121"/>
    </location>
</feature>
<proteinExistence type="predicted"/>
<feature type="transmembrane region" description="Helical" evidence="1">
    <location>
        <begin position="282"/>
        <end position="305"/>
    </location>
</feature>
<feature type="transmembrane region" description="Helical" evidence="1">
    <location>
        <begin position="175"/>
        <end position="195"/>
    </location>
</feature>
<evidence type="ECO:0008006" key="4">
    <source>
        <dbReference type="Google" id="ProtNLM"/>
    </source>
</evidence>
<feature type="transmembrane region" description="Helical" evidence="1">
    <location>
        <begin position="27"/>
        <end position="51"/>
    </location>
</feature>
<feature type="transmembrane region" description="Helical" evidence="1">
    <location>
        <begin position="374"/>
        <end position="391"/>
    </location>
</feature>
<keyword evidence="1" id="KW-1133">Transmembrane helix</keyword>
<organism evidence="2 3">
    <name type="scientific">Enterococcus rivorum</name>
    <dbReference type="NCBI Taxonomy" id="762845"/>
    <lineage>
        <taxon>Bacteria</taxon>
        <taxon>Bacillati</taxon>
        <taxon>Bacillota</taxon>
        <taxon>Bacilli</taxon>
        <taxon>Lactobacillales</taxon>
        <taxon>Enterococcaceae</taxon>
        <taxon>Enterococcus</taxon>
    </lineage>
</organism>
<evidence type="ECO:0000313" key="2">
    <source>
        <dbReference type="EMBL" id="OEH82685.1"/>
    </source>
</evidence>
<feature type="transmembrane region" description="Helical" evidence="1">
    <location>
        <begin position="341"/>
        <end position="367"/>
    </location>
</feature>
<dbReference type="AlphaFoldDB" id="A0A1E5KXV7"/>
<reference evidence="2 3" key="1">
    <citation type="submission" date="2016-09" db="EMBL/GenBank/DDBJ databases">
        <authorList>
            <person name="Capua I."/>
            <person name="De Benedictis P."/>
            <person name="Joannis T."/>
            <person name="Lombin L.H."/>
            <person name="Cattoli G."/>
        </authorList>
    </citation>
    <scope>NUCLEOTIDE SEQUENCE [LARGE SCALE GENOMIC DNA]</scope>
    <source>
        <strain evidence="2 3">LMG 25899</strain>
    </source>
</reference>
<comment type="caution">
    <text evidence="2">The sequence shown here is derived from an EMBL/GenBank/DDBJ whole genome shotgun (WGS) entry which is preliminary data.</text>
</comment>
<name>A0A1E5KXV7_9ENTE</name>
<keyword evidence="1" id="KW-0472">Membrane</keyword>
<dbReference type="Proteomes" id="UP000095256">
    <property type="component" value="Unassembled WGS sequence"/>
</dbReference>
<dbReference type="STRING" id="762845.BCR26_12170"/>
<gene>
    <name evidence="2" type="ORF">BCR26_12170</name>
</gene>
<feature type="transmembrane region" description="Helical" evidence="1">
    <location>
        <begin position="201"/>
        <end position="221"/>
    </location>
</feature>
<feature type="transmembrane region" description="Helical" evidence="1">
    <location>
        <begin position="411"/>
        <end position="430"/>
    </location>
</feature>
<feature type="transmembrane region" description="Helical" evidence="1">
    <location>
        <begin position="141"/>
        <end position="163"/>
    </location>
</feature>
<dbReference type="Pfam" id="PF07613">
    <property type="entry name" value="DUF1576"/>
    <property type="match status" value="2"/>
</dbReference>
<dbReference type="EMBL" id="MIEK01000017">
    <property type="protein sequence ID" value="OEH82685.1"/>
    <property type="molecule type" value="Genomic_DNA"/>
</dbReference>
<feature type="transmembrane region" description="Helical" evidence="1">
    <location>
        <begin position="317"/>
        <end position="335"/>
    </location>
</feature>
<feature type="transmembrane region" description="Helical" evidence="1">
    <location>
        <begin position="242"/>
        <end position="262"/>
    </location>
</feature>
<sequence>MPDETKPIILLHTQKRNQELKMKQQSYAFLIGYCLLLIVIGLFSEPLTLLYEGMSRIITSPSNLLTDYTKLGSFGSAFVNSGLLTLISVLLAKKKNIPINGPLIAALFTVSGCSFFGKNLYNSIPIILGGYCYAKIVKKPFSQFIVVSLFGSALSPIISYMTFGLSLPLAISIPLSYFVGIFIGLILPPLASHILTFHQGFSLYNVGFTSGIIAMVFAGVFRMFGWTIEGHEIISTAYHHQFIYFLLFLFILMFSIGFYINNFTLKGLKEISHTSGKLITDFISIAGVGATMMNMALMGLLLTGYTQLTHTTLNGPIIGAILSAVGFSAFGNHILNSTPLLLGVFIASQLSPVFTISQTTVILAAIFSTSLAPIAGFYGIIYGVLAGFLHMSLVTNVGSLHGGLNLYNNGFSTGFIAAFMVPLLDNILHVRKVKRSARKR</sequence>
<accession>A0A1E5KXV7</accession>
<feature type="transmembrane region" description="Helical" evidence="1">
    <location>
        <begin position="71"/>
        <end position="91"/>
    </location>
</feature>
<evidence type="ECO:0000313" key="3">
    <source>
        <dbReference type="Proteomes" id="UP000095256"/>
    </source>
</evidence>
<dbReference type="RefSeq" id="WP_069698321.1">
    <property type="nucleotide sequence ID" value="NZ_JAGGMA010000024.1"/>
</dbReference>
<protein>
    <recommendedName>
        <fullName evidence="4">DUF1576 domain-containing protein</fullName>
    </recommendedName>
</protein>
<evidence type="ECO:0000256" key="1">
    <source>
        <dbReference type="SAM" id="Phobius"/>
    </source>
</evidence>
<dbReference type="OrthoDB" id="9776502at2"/>
<dbReference type="InterPro" id="IPR011470">
    <property type="entry name" value="DUF1576"/>
</dbReference>
<keyword evidence="3" id="KW-1185">Reference proteome</keyword>
<keyword evidence="1" id="KW-0812">Transmembrane</keyword>